<organism evidence="3 4">
    <name type="scientific">Populus tomentosa</name>
    <name type="common">Chinese white poplar</name>
    <dbReference type="NCBI Taxonomy" id="118781"/>
    <lineage>
        <taxon>Eukaryota</taxon>
        <taxon>Viridiplantae</taxon>
        <taxon>Streptophyta</taxon>
        <taxon>Embryophyta</taxon>
        <taxon>Tracheophyta</taxon>
        <taxon>Spermatophyta</taxon>
        <taxon>Magnoliopsida</taxon>
        <taxon>eudicotyledons</taxon>
        <taxon>Gunneridae</taxon>
        <taxon>Pentapetalae</taxon>
        <taxon>rosids</taxon>
        <taxon>fabids</taxon>
        <taxon>Malpighiales</taxon>
        <taxon>Salicaceae</taxon>
        <taxon>Saliceae</taxon>
        <taxon>Populus</taxon>
    </lineage>
</organism>
<feature type="transmembrane region" description="Helical" evidence="2">
    <location>
        <begin position="12"/>
        <end position="31"/>
    </location>
</feature>
<keyword evidence="1" id="KW-0560">Oxidoreductase</keyword>
<keyword evidence="4" id="KW-1185">Reference proteome</keyword>
<keyword evidence="1" id="KW-0349">Heme</keyword>
<dbReference type="PANTHER" id="PTHR24301:SF2">
    <property type="entry name" value="THROMBOXANE-A SYNTHASE"/>
    <property type="match status" value="1"/>
</dbReference>
<evidence type="ECO:0000256" key="1">
    <source>
        <dbReference type="RuleBase" id="RU000461"/>
    </source>
</evidence>
<name>A0A8X7XYB2_POPTO</name>
<dbReference type="PANTHER" id="PTHR24301">
    <property type="entry name" value="THROMBOXANE-A SYNTHASE"/>
    <property type="match status" value="1"/>
</dbReference>
<dbReference type="GO" id="GO:0005506">
    <property type="term" value="F:iron ion binding"/>
    <property type="evidence" value="ECO:0007669"/>
    <property type="project" value="InterPro"/>
</dbReference>
<dbReference type="Proteomes" id="UP000886885">
    <property type="component" value="Chromosome 18A"/>
</dbReference>
<dbReference type="GO" id="GO:0020037">
    <property type="term" value="F:heme binding"/>
    <property type="evidence" value="ECO:0007669"/>
    <property type="project" value="InterPro"/>
</dbReference>
<protein>
    <recommendedName>
        <fullName evidence="5">Cytochrome P450 711A1</fullName>
    </recommendedName>
</protein>
<evidence type="ECO:0000313" key="3">
    <source>
        <dbReference type="EMBL" id="KAG6740549.1"/>
    </source>
</evidence>
<keyword evidence="1" id="KW-0479">Metal-binding</keyword>
<evidence type="ECO:0000313" key="4">
    <source>
        <dbReference type="Proteomes" id="UP000886885"/>
    </source>
</evidence>
<evidence type="ECO:0000256" key="2">
    <source>
        <dbReference type="SAM" id="Phobius"/>
    </source>
</evidence>
<dbReference type="OrthoDB" id="1470350at2759"/>
<gene>
    <name evidence="3" type="ORF">POTOM_056003</name>
</gene>
<evidence type="ECO:0008006" key="5">
    <source>
        <dbReference type="Google" id="ProtNLM"/>
    </source>
</evidence>
<keyword evidence="1" id="KW-0503">Monooxygenase</keyword>
<keyword evidence="2" id="KW-1133">Transmembrane helix</keyword>
<keyword evidence="1" id="KW-0408">Iron</keyword>
<proteinExistence type="inferred from homology"/>
<dbReference type="PROSITE" id="PS00086">
    <property type="entry name" value="CYTOCHROME_P450"/>
    <property type="match status" value="1"/>
</dbReference>
<sequence>MSTDLQVLFTPMVTPLCIVLASLLGLLGYLYGPYWGVRKVPGPPVIPLLGHLPLMAKHGPDVFALLAKLYGPIFRLNFRLVWSRFHMGRQPLIIVADPELCREIGIKKFKDIPNRSIPSPISASPLHQKGLFFTRDAIWSTMRNSILSVYQPSHLASLVPTMQSFIESATENFQSLKEEDITFSNLSLKLATDVIGQAAFGVDFGLSKPPQSTSDSVNSFHSQGKDNTDVSEFIKQHIYSTTQLKMDLSGSFSIILGLLVPILQEPFRQILKRIPGTMDWKVDRTNKNINGRLEEIVRKKMEEKNKGSKDFLSLILRARESETLSKNAFTPDYISAVTYEHLLAGSATTAFTLSSVVYLIAQHPEVEKKLLAEIDGFGPHEQMPTAQDLQNEFPYLDQASLEVHFEFSIVKEAMRFYVVSPLIARETSKEVEIGGYLLPKGTWIWLAPGVLAKDPKNFPEPDKFKPERFDPNCEEEKRRHPYALIPFGLGPRACIGQKFSIQEIKLSLVHLYRKYLFRHSPNMEKPLELEFGMVLNFRHGVKLRIVKRT</sequence>
<keyword evidence="2" id="KW-0472">Membrane</keyword>
<comment type="caution">
    <text evidence="3">The sequence shown here is derived from an EMBL/GenBank/DDBJ whole genome shotgun (WGS) entry which is preliminary data.</text>
</comment>
<dbReference type="GO" id="GO:0016705">
    <property type="term" value="F:oxidoreductase activity, acting on paired donors, with incorporation or reduction of molecular oxygen"/>
    <property type="evidence" value="ECO:0007669"/>
    <property type="project" value="InterPro"/>
</dbReference>
<reference evidence="3" key="1">
    <citation type="journal article" date="2020" name="bioRxiv">
        <title>Hybrid origin of Populus tomentosa Carr. identified through genome sequencing and phylogenomic analysis.</title>
        <authorList>
            <person name="An X."/>
            <person name="Gao K."/>
            <person name="Chen Z."/>
            <person name="Li J."/>
            <person name="Yang X."/>
            <person name="Yang X."/>
            <person name="Zhou J."/>
            <person name="Guo T."/>
            <person name="Zhao T."/>
            <person name="Huang S."/>
            <person name="Miao D."/>
            <person name="Khan W.U."/>
            <person name="Rao P."/>
            <person name="Ye M."/>
            <person name="Lei B."/>
            <person name="Liao W."/>
            <person name="Wang J."/>
            <person name="Ji L."/>
            <person name="Li Y."/>
            <person name="Guo B."/>
            <person name="Mustafa N.S."/>
            <person name="Li S."/>
            <person name="Yun Q."/>
            <person name="Keller S.R."/>
            <person name="Mao J."/>
            <person name="Zhang R."/>
            <person name="Strauss S.H."/>
        </authorList>
    </citation>
    <scope>NUCLEOTIDE SEQUENCE</scope>
    <source>
        <strain evidence="3">GM15</strain>
        <tissue evidence="3">Leaf</tissue>
    </source>
</reference>
<dbReference type="GO" id="GO:0004497">
    <property type="term" value="F:monooxygenase activity"/>
    <property type="evidence" value="ECO:0007669"/>
    <property type="project" value="UniProtKB-KW"/>
</dbReference>
<dbReference type="EMBL" id="JAAWWB010000035">
    <property type="protein sequence ID" value="KAG6740549.1"/>
    <property type="molecule type" value="Genomic_DNA"/>
</dbReference>
<dbReference type="Pfam" id="PF00067">
    <property type="entry name" value="p450"/>
    <property type="match status" value="1"/>
</dbReference>
<dbReference type="InterPro" id="IPR017972">
    <property type="entry name" value="Cyt_P450_CS"/>
</dbReference>
<keyword evidence="2" id="KW-0812">Transmembrane</keyword>
<dbReference type="InterPro" id="IPR001128">
    <property type="entry name" value="Cyt_P450"/>
</dbReference>
<comment type="similarity">
    <text evidence="1">Belongs to the cytochrome P450 family.</text>
</comment>
<dbReference type="AlphaFoldDB" id="A0A8X7XYB2"/>
<accession>A0A8X7XYB2</accession>